<reference evidence="2 3" key="1">
    <citation type="submission" date="2020-08" db="EMBL/GenBank/DDBJ databases">
        <title>Genomic Encyclopedia of Type Strains, Phase III (KMG-III): the genomes of soil and plant-associated and newly described type strains.</title>
        <authorList>
            <person name="Whitman W."/>
        </authorList>
    </citation>
    <scope>NUCLEOTIDE SEQUENCE [LARGE SCALE GENOMIC DNA]</scope>
    <source>
        <strain evidence="2 3">CECT 8075</strain>
    </source>
</reference>
<dbReference type="Gene3D" id="3.40.190.10">
    <property type="entry name" value="Periplasmic binding protein-like II"/>
    <property type="match status" value="1"/>
</dbReference>
<feature type="compositionally biased region" description="Polar residues" evidence="1">
    <location>
        <begin position="334"/>
        <end position="345"/>
    </location>
</feature>
<name>A0A7W5E0D4_9BACT</name>
<keyword evidence="3" id="KW-1185">Reference proteome</keyword>
<evidence type="ECO:0000256" key="1">
    <source>
        <dbReference type="SAM" id="MobiDB-lite"/>
    </source>
</evidence>
<sequence length="497" mass="54161">MRCPDRSGERSRRSTSPAVLPRREWLAGAVSVISLAGCRSQEDAETSAARRRRTDVPLRVVWVGSDADAEILTRAWSSISEQPLDVRVVEPPRPIADSSSDQSAEPPELNVNSDLFAKASAADVLIYPIAMMSQLVSQKSVMPLLNQSSNADTPAEIGEEGENVFASEDRTTIPVALRIATTFSSERLATPMGGYLPAVLLGEESSGVSLSDWDSYEAFVKSSDGKCCEPTAPTWAGAMYLWRLASSLTATWLFERESLRPLFTEPEYVAVLEQMRRAVKASVDAESGRTPGEIYTAVANGKLRGGIGFPQRNRAFATDDADTGETGGPITLASLPTGSSSRRAEQTQLGLRLDPSRGMVDPFMLVGSMASSCRQTAAADTFINWLAGGEGSEPLYRGIGEFVDTKTVPSESSNDPFENYRSWLSKQLSDASFVPTLQLIGATEYYAALDKSVRECVHGDQPAKDACQEITDRWARLHRKFDLPSQQRNWRRAQGIS</sequence>
<proteinExistence type="predicted"/>
<organism evidence="2 3">
    <name type="scientific">Aporhodopirellula rubra</name>
    <dbReference type="NCBI Taxonomy" id="980271"/>
    <lineage>
        <taxon>Bacteria</taxon>
        <taxon>Pseudomonadati</taxon>
        <taxon>Planctomycetota</taxon>
        <taxon>Planctomycetia</taxon>
        <taxon>Pirellulales</taxon>
        <taxon>Pirellulaceae</taxon>
        <taxon>Aporhodopirellula</taxon>
    </lineage>
</organism>
<dbReference type="EMBL" id="JACHXU010000012">
    <property type="protein sequence ID" value="MBB3207873.1"/>
    <property type="molecule type" value="Genomic_DNA"/>
</dbReference>
<comment type="caution">
    <text evidence="2">The sequence shown here is derived from an EMBL/GenBank/DDBJ whole genome shotgun (WGS) entry which is preliminary data.</text>
</comment>
<dbReference type="RefSeq" id="WP_184306141.1">
    <property type="nucleotide sequence ID" value="NZ_JACHXU010000012.1"/>
</dbReference>
<feature type="region of interest" description="Disordered" evidence="1">
    <location>
        <begin position="318"/>
        <end position="345"/>
    </location>
</feature>
<gene>
    <name evidence="2" type="ORF">FHS27_003700</name>
</gene>
<dbReference type="Proteomes" id="UP000536179">
    <property type="component" value="Unassembled WGS sequence"/>
</dbReference>
<evidence type="ECO:0000313" key="3">
    <source>
        <dbReference type="Proteomes" id="UP000536179"/>
    </source>
</evidence>
<evidence type="ECO:0000313" key="2">
    <source>
        <dbReference type="EMBL" id="MBB3207873.1"/>
    </source>
</evidence>
<dbReference type="AlphaFoldDB" id="A0A7W5E0D4"/>
<evidence type="ECO:0008006" key="4">
    <source>
        <dbReference type="Google" id="ProtNLM"/>
    </source>
</evidence>
<accession>A0A7W5E0D4</accession>
<dbReference type="SUPFAM" id="SSF53850">
    <property type="entry name" value="Periplasmic binding protein-like II"/>
    <property type="match status" value="1"/>
</dbReference>
<protein>
    <recommendedName>
        <fullName evidence="4">Extracellular solute-binding protein</fullName>
    </recommendedName>
</protein>